<protein>
    <submittedName>
        <fullName evidence="2">Uncharacterized protein</fullName>
    </submittedName>
</protein>
<keyword evidence="1" id="KW-0472">Membrane</keyword>
<feature type="transmembrane region" description="Helical" evidence="1">
    <location>
        <begin position="113"/>
        <end position="133"/>
    </location>
</feature>
<evidence type="ECO:0000256" key="1">
    <source>
        <dbReference type="SAM" id="Phobius"/>
    </source>
</evidence>
<reference evidence="2" key="1">
    <citation type="submission" date="2021-02" db="EMBL/GenBank/DDBJ databases">
        <authorList>
            <person name="Dougan E. K."/>
            <person name="Rhodes N."/>
            <person name="Thang M."/>
            <person name="Chan C."/>
        </authorList>
    </citation>
    <scope>NUCLEOTIDE SEQUENCE</scope>
</reference>
<evidence type="ECO:0000313" key="3">
    <source>
        <dbReference type="Proteomes" id="UP000626109"/>
    </source>
</evidence>
<evidence type="ECO:0000313" key="2">
    <source>
        <dbReference type="EMBL" id="CAE8711503.1"/>
    </source>
</evidence>
<dbReference type="Proteomes" id="UP000626109">
    <property type="component" value="Unassembled WGS sequence"/>
</dbReference>
<dbReference type="EMBL" id="CAJNNW010032170">
    <property type="protein sequence ID" value="CAE8711503.1"/>
    <property type="molecule type" value="Genomic_DNA"/>
</dbReference>
<comment type="caution">
    <text evidence="2">The sequence shown here is derived from an EMBL/GenBank/DDBJ whole genome shotgun (WGS) entry which is preliminary data.</text>
</comment>
<feature type="transmembrane region" description="Helical" evidence="1">
    <location>
        <begin position="86"/>
        <end position="107"/>
    </location>
</feature>
<feature type="non-terminal residue" evidence="2">
    <location>
        <position position="1"/>
    </location>
</feature>
<keyword evidence="1" id="KW-0812">Transmembrane</keyword>
<sequence length="136" mass="14669">MADVHELEHRRLGWFVLQVVASHTIAAAIAEKVFTTEGFAFPGLYGAVEFGTFALTPLLSKLLREGPRAALRLLPRLAAEEQREEALLFGLCGLSMVASHGAGLSAFTHVNYTTAMLFGSARLPAVMLVGTVMGRR</sequence>
<feature type="transmembrane region" description="Helical" evidence="1">
    <location>
        <begin position="42"/>
        <end position="63"/>
    </location>
</feature>
<proteinExistence type="predicted"/>
<organism evidence="2 3">
    <name type="scientific">Polarella glacialis</name>
    <name type="common">Dinoflagellate</name>
    <dbReference type="NCBI Taxonomy" id="89957"/>
    <lineage>
        <taxon>Eukaryota</taxon>
        <taxon>Sar</taxon>
        <taxon>Alveolata</taxon>
        <taxon>Dinophyceae</taxon>
        <taxon>Suessiales</taxon>
        <taxon>Suessiaceae</taxon>
        <taxon>Polarella</taxon>
    </lineage>
</organism>
<accession>A0A813KRU7</accession>
<gene>
    <name evidence="2" type="ORF">PGLA2088_LOCUS36506</name>
</gene>
<dbReference type="AlphaFoldDB" id="A0A813KRU7"/>
<feature type="transmembrane region" description="Helical" evidence="1">
    <location>
        <begin position="12"/>
        <end position="30"/>
    </location>
</feature>
<keyword evidence="1" id="KW-1133">Transmembrane helix</keyword>
<name>A0A813KRU7_POLGL</name>